<proteinExistence type="predicted"/>
<accession>A0A8K1LDZ6</accession>
<reference evidence="1" key="1">
    <citation type="submission" date="2019-04" db="EMBL/GenBank/DDBJ databases">
        <title>Genome assembly of Zosterops borbonicus 15179.</title>
        <authorList>
            <person name="Leroy T."/>
            <person name="Anselmetti Y."/>
            <person name="Tilak M.-K."/>
            <person name="Nabholz B."/>
        </authorList>
    </citation>
    <scope>NUCLEOTIDE SEQUENCE</scope>
    <source>
        <strain evidence="1">HGM_15179</strain>
        <tissue evidence="1">Muscle</tissue>
    </source>
</reference>
<protein>
    <submittedName>
        <fullName evidence="1">Uncharacterized protein</fullName>
    </submittedName>
</protein>
<evidence type="ECO:0000313" key="2">
    <source>
        <dbReference type="Proteomes" id="UP000796761"/>
    </source>
</evidence>
<gene>
    <name evidence="1" type="ORF">HGM15179_016717</name>
</gene>
<evidence type="ECO:0000313" key="1">
    <source>
        <dbReference type="EMBL" id="TRZ10384.1"/>
    </source>
</evidence>
<organism evidence="1 2">
    <name type="scientific">Zosterops borbonicus</name>
    <dbReference type="NCBI Taxonomy" id="364589"/>
    <lineage>
        <taxon>Eukaryota</taxon>
        <taxon>Metazoa</taxon>
        <taxon>Chordata</taxon>
        <taxon>Craniata</taxon>
        <taxon>Vertebrata</taxon>
        <taxon>Euteleostomi</taxon>
        <taxon>Archelosauria</taxon>
        <taxon>Archosauria</taxon>
        <taxon>Dinosauria</taxon>
        <taxon>Saurischia</taxon>
        <taxon>Theropoda</taxon>
        <taxon>Coelurosauria</taxon>
        <taxon>Aves</taxon>
        <taxon>Neognathae</taxon>
        <taxon>Neoaves</taxon>
        <taxon>Telluraves</taxon>
        <taxon>Australaves</taxon>
        <taxon>Passeriformes</taxon>
        <taxon>Sylvioidea</taxon>
        <taxon>Zosteropidae</taxon>
        <taxon>Zosterops</taxon>
    </lineage>
</organism>
<dbReference type="AlphaFoldDB" id="A0A8K1LDZ6"/>
<dbReference type="Proteomes" id="UP000796761">
    <property type="component" value="Unassembled WGS sequence"/>
</dbReference>
<dbReference type="EMBL" id="SWJQ01000874">
    <property type="protein sequence ID" value="TRZ10384.1"/>
    <property type="molecule type" value="Genomic_DNA"/>
</dbReference>
<comment type="caution">
    <text evidence="1">The sequence shown here is derived from an EMBL/GenBank/DDBJ whole genome shotgun (WGS) entry which is preliminary data.</text>
</comment>
<name>A0A8K1LDZ6_9PASS</name>
<sequence length="112" mass="11893">MGKSGCGEELDLWRNGRVDIPKHKIPGIPLDLMPREGGNPVILSLSELPKPSCASGEEKPLPNPTRFWERATPAGAVPQISAKSQIWDLSLGIPRNGIPGFLNSLGGVKSSG</sequence>
<keyword evidence="2" id="KW-1185">Reference proteome</keyword>